<feature type="compositionally biased region" description="Basic and acidic residues" evidence="1">
    <location>
        <begin position="41"/>
        <end position="52"/>
    </location>
</feature>
<feature type="compositionally biased region" description="Basic and acidic residues" evidence="1">
    <location>
        <begin position="59"/>
        <end position="71"/>
    </location>
</feature>
<sequence length="639" mass="69920">MSFLNGRRSRLDSLNTTSTSSDASKYKGIVTRVTKIFSSKSFREKGKGDSRSKSFVRGIVDRPSKRRDTDAARYSTWNGSDDSQEYEPSIRRPSGLGERKDSTSSDSEISCVGHGRHTASEPSVALSSGQRAVRRPSVIVNKRRTRCVSSPLLLASFPPTPTTGPYVRPPRPLQPFVLPDHVLFAIMGHLPHGMVTQVAQVSKAFLGAARHVLYRELNLAQLPRAKVHSCLDTLGRVSEAAHCVHAFTCLLEKDDVEADIILFKAIRNMVDLKVLTLSRLPLRMTGRVSRVGSALESQLTSLTLTDTILSQEDLTTLFALLAKQPSIKSLSLPNLRIKPDDLIPSNDPSVLPLLSTLIIPPPLIEFLVPTRPVTNITINIYETLMDGLRPSTIMSSLPEARKRVTKLCLSFQETVDRRTVERVLGAVEKECATMVEELQIRWATGSALVLYKQVSAILPRFTVLRTLRLQVPASSLLVHSPPVLFTPSSPSLVPSRAPSVSASINTTASKTSSASPQASPSLSSKKSAHSIKRKPVPKLLPHEVETLQLLSPSAQSVFSIASPSPSCMSFIEPAEEGSASKEHTRERSLLASWSKSNTALTRVEFASGAEWVRRSGGDAGERGGSKRKDKWIFVSMKKD</sequence>
<dbReference type="STRING" id="1314782.A0A165VSB1"/>
<dbReference type="AlphaFoldDB" id="A0A165VSB1"/>
<dbReference type="SUPFAM" id="SSF52047">
    <property type="entry name" value="RNI-like"/>
    <property type="match status" value="1"/>
</dbReference>
<accession>A0A165VSB1</accession>
<dbReference type="OrthoDB" id="3259156at2759"/>
<keyword evidence="3" id="KW-1185">Reference proteome</keyword>
<gene>
    <name evidence="2" type="ORF">NEOLEDRAFT_1174444</name>
</gene>
<dbReference type="EMBL" id="KV425552">
    <property type="protein sequence ID" value="KZT30113.1"/>
    <property type="molecule type" value="Genomic_DNA"/>
</dbReference>
<evidence type="ECO:0000313" key="3">
    <source>
        <dbReference type="Proteomes" id="UP000076761"/>
    </source>
</evidence>
<dbReference type="InParanoid" id="A0A165VSB1"/>
<evidence type="ECO:0008006" key="4">
    <source>
        <dbReference type="Google" id="ProtNLM"/>
    </source>
</evidence>
<organism evidence="2 3">
    <name type="scientific">Neolentinus lepideus HHB14362 ss-1</name>
    <dbReference type="NCBI Taxonomy" id="1314782"/>
    <lineage>
        <taxon>Eukaryota</taxon>
        <taxon>Fungi</taxon>
        <taxon>Dikarya</taxon>
        <taxon>Basidiomycota</taxon>
        <taxon>Agaricomycotina</taxon>
        <taxon>Agaricomycetes</taxon>
        <taxon>Gloeophyllales</taxon>
        <taxon>Gloeophyllaceae</taxon>
        <taxon>Neolentinus</taxon>
    </lineage>
</organism>
<feature type="region of interest" description="Disordered" evidence="1">
    <location>
        <begin position="504"/>
        <end position="537"/>
    </location>
</feature>
<reference evidence="2 3" key="1">
    <citation type="journal article" date="2016" name="Mol. Biol. Evol.">
        <title>Comparative Genomics of Early-Diverging Mushroom-Forming Fungi Provides Insights into the Origins of Lignocellulose Decay Capabilities.</title>
        <authorList>
            <person name="Nagy L.G."/>
            <person name="Riley R."/>
            <person name="Tritt A."/>
            <person name="Adam C."/>
            <person name="Daum C."/>
            <person name="Floudas D."/>
            <person name="Sun H."/>
            <person name="Yadav J.S."/>
            <person name="Pangilinan J."/>
            <person name="Larsson K.H."/>
            <person name="Matsuura K."/>
            <person name="Barry K."/>
            <person name="Labutti K."/>
            <person name="Kuo R."/>
            <person name="Ohm R.A."/>
            <person name="Bhattacharya S.S."/>
            <person name="Shirouzu T."/>
            <person name="Yoshinaga Y."/>
            <person name="Martin F.M."/>
            <person name="Grigoriev I.V."/>
            <person name="Hibbett D.S."/>
        </authorList>
    </citation>
    <scope>NUCLEOTIDE SEQUENCE [LARGE SCALE GENOMIC DNA]</scope>
    <source>
        <strain evidence="2 3">HHB14362 ss-1</strain>
    </source>
</reference>
<proteinExistence type="predicted"/>
<evidence type="ECO:0000256" key="1">
    <source>
        <dbReference type="SAM" id="MobiDB-lite"/>
    </source>
</evidence>
<feature type="compositionally biased region" description="Low complexity" evidence="1">
    <location>
        <begin position="12"/>
        <end position="23"/>
    </location>
</feature>
<protein>
    <recommendedName>
        <fullName evidence="4">F-box domain-containing protein</fullName>
    </recommendedName>
</protein>
<dbReference type="Gene3D" id="3.80.10.10">
    <property type="entry name" value="Ribonuclease Inhibitor"/>
    <property type="match status" value="1"/>
</dbReference>
<feature type="region of interest" description="Disordered" evidence="1">
    <location>
        <begin position="40"/>
        <end position="128"/>
    </location>
</feature>
<feature type="compositionally biased region" description="Basic residues" evidence="1">
    <location>
        <begin position="526"/>
        <end position="536"/>
    </location>
</feature>
<dbReference type="Proteomes" id="UP000076761">
    <property type="component" value="Unassembled WGS sequence"/>
</dbReference>
<feature type="region of interest" description="Disordered" evidence="1">
    <location>
        <begin position="1"/>
        <end position="25"/>
    </location>
</feature>
<name>A0A165VSB1_9AGAM</name>
<dbReference type="InterPro" id="IPR032675">
    <property type="entry name" value="LRR_dom_sf"/>
</dbReference>
<evidence type="ECO:0000313" key="2">
    <source>
        <dbReference type="EMBL" id="KZT30113.1"/>
    </source>
</evidence>
<feature type="compositionally biased region" description="Low complexity" evidence="1">
    <location>
        <begin position="504"/>
        <end position="525"/>
    </location>
</feature>